<dbReference type="Proteomes" id="UP001054945">
    <property type="component" value="Unassembled WGS sequence"/>
</dbReference>
<organism evidence="1 2">
    <name type="scientific">Caerostris extrusa</name>
    <name type="common">Bark spider</name>
    <name type="synonym">Caerostris bankana</name>
    <dbReference type="NCBI Taxonomy" id="172846"/>
    <lineage>
        <taxon>Eukaryota</taxon>
        <taxon>Metazoa</taxon>
        <taxon>Ecdysozoa</taxon>
        <taxon>Arthropoda</taxon>
        <taxon>Chelicerata</taxon>
        <taxon>Arachnida</taxon>
        <taxon>Araneae</taxon>
        <taxon>Araneomorphae</taxon>
        <taxon>Entelegynae</taxon>
        <taxon>Araneoidea</taxon>
        <taxon>Araneidae</taxon>
        <taxon>Caerostris</taxon>
    </lineage>
</organism>
<evidence type="ECO:0000313" key="1">
    <source>
        <dbReference type="EMBL" id="GIY57303.1"/>
    </source>
</evidence>
<evidence type="ECO:0000313" key="2">
    <source>
        <dbReference type="Proteomes" id="UP001054945"/>
    </source>
</evidence>
<sequence length="66" mass="7298">MQPYFEANTSKGMTSEEGKSCKKEITCVDFEVEESFDGTGFKNCLVSEPQFVPSGLGEYVHLVSKP</sequence>
<dbReference type="AlphaFoldDB" id="A0AAV4UHM0"/>
<keyword evidence="2" id="KW-1185">Reference proteome</keyword>
<protein>
    <submittedName>
        <fullName evidence="1">Uncharacterized protein</fullName>
    </submittedName>
</protein>
<accession>A0AAV4UHM0</accession>
<proteinExistence type="predicted"/>
<reference evidence="1 2" key="1">
    <citation type="submission" date="2021-06" db="EMBL/GenBank/DDBJ databases">
        <title>Caerostris extrusa draft genome.</title>
        <authorList>
            <person name="Kono N."/>
            <person name="Arakawa K."/>
        </authorList>
    </citation>
    <scope>NUCLEOTIDE SEQUENCE [LARGE SCALE GENOMIC DNA]</scope>
</reference>
<comment type="caution">
    <text evidence="1">The sequence shown here is derived from an EMBL/GenBank/DDBJ whole genome shotgun (WGS) entry which is preliminary data.</text>
</comment>
<gene>
    <name evidence="1" type="ORF">CEXT_222341</name>
</gene>
<name>A0AAV4UHM0_CAEEX</name>
<dbReference type="EMBL" id="BPLR01012880">
    <property type="protein sequence ID" value="GIY57303.1"/>
    <property type="molecule type" value="Genomic_DNA"/>
</dbReference>